<comment type="caution">
    <text evidence="5">The sequence shown here is derived from an EMBL/GenBank/DDBJ whole genome shotgun (WGS) entry which is preliminary data.</text>
</comment>
<dbReference type="OrthoDB" id="10364993at2759"/>
<evidence type="ECO:0000256" key="2">
    <source>
        <dbReference type="ARBA" id="ARBA00022670"/>
    </source>
</evidence>
<dbReference type="GO" id="GO:0006508">
    <property type="term" value="P:proteolysis"/>
    <property type="evidence" value="ECO:0007669"/>
    <property type="project" value="UniProtKB-KW"/>
</dbReference>
<dbReference type="Proteomes" id="UP001165121">
    <property type="component" value="Unassembled WGS sequence"/>
</dbReference>
<dbReference type="Pfam" id="PF02902">
    <property type="entry name" value="Peptidase_C48"/>
    <property type="match status" value="1"/>
</dbReference>
<comment type="similarity">
    <text evidence="1">Belongs to the peptidase C48 family.</text>
</comment>
<dbReference type="PROSITE" id="PS50600">
    <property type="entry name" value="ULP_PROTEASE"/>
    <property type="match status" value="1"/>
</dbReference>
<protein>
    <submittedName>
        <fullName evidence="5">Unnamed protein product</fullName>
    </submittedName>
</protein>
<accession>A0A9W6Y8R4</accession>
<dbReference type="GO" id="GO:0008234">
    <property type="term" value="F:cysteine-type peptidase activity"/>
    <property type="evidence" value="ECO:0007669"/>
    <property type="project" value="InterPro"/>
</dbReference>
<reference evidence="5" key="1">
    <citation type="submission" date="2023-04" db="EMBL/GenBank/DDBJ databases">
        <title>Phytophthora fragariaefolia NBRC 109709.</title>
        <authorList>
            <person name="Ichikawa N."/>
            <person name="Sato H."/>
            <person name="Tonouchi N."/>
        </authorList>
    </citation>
    <scope>NUCLEOTIDE SEQUENCE</scope>
    <source>
        <strain evidence="5">NBRC 109709</strain>
    </source>
</reference>
<dbReference type="InterPro" id="IPR003653">
    <property type="entry name" value="Peptidase_C48_C"/>
</dbReference>
<evidence type="ECO:0000259" key="4">
    <source>
        <dbReference type="PROSITE" id="PS50600"/>
    </source>
</evidence>
<dbReference type="EMBL" id="BSXT01003906">
    <property type="protein sequence ID" value="GMF56100.1"/>
    <property type="molecule type" value="Genomic_DNA"/>
</dbReference>
<keyword evidence="3" id="KW-0378">Hydrolase</keyword>
<sequence length="597" mass="66843">MQVDECIASIMVYQEQQEREFLNAVYKLYVVHHPKYDREIEFLSKLVSEHACELVFEQYQFATTTAKHNFHEAVPGVYLIQSASDEEDALDEPLSEYFALNFENIIPTQLLNSRWLLASLRVESELPQLCGESFRVSRVLKETNTCWDFNRKFREANFIATSISEQLSRLGMVEYRVAMDALRGVAKLFKRGQYNTIPGLGGNPGFEYESSSIIVDTAGNGNQQTSEGAMVTKAVGVVQVTKSNTFDTASLSMVSASSVESTQVGAESLELGTGSVELGTEGKELRSGNEPPNENKCQCPELVPANLTDFEIVSPPRARGRLKQKPKAVKAKRKQTITMVQDDLDMHDRQMSLLSVRELLDGEPTYTSSHEKLLQFKQFMFSSRPKAPIAHEIAKLPPTKPLIQLEEVVRVFPMELINKCMAKVTAYQSKKGSVGDATSTGDRRPCGVHKLDYSAHEKVAHGPIVTDRGHFKRALVGATKSMKVLWPINCNNNHWCAVLMDLQKGRVYIYDSMATSYTTSVRVVAEQLITTLAADVRPSSRFMTHDPGLGVQTDSYNCGVYVLLAFELFCGSEPLGHLDKKTLQCMRYRYLCMCMAK</sequence>
<evidence type="ECO:0000313" key="5">
    <source>
        <dbReference type="EMBL" id="GMF56100.1"/>
    </source>
</evidence>
<dbReference type="AlphaFoldDB" id="A0A9W6Y8R4"/>
<feature type="domain" description="Ubiquitin-like protease family profile" evidence="4">
    <location>
        <begin position="386"/>
        <end position="569"/>
    </location>
</feature>
<gene>
    <name evidence="5" type="ORF">Pfra01_002375100</name>
</gene>
<name>A0A9W6Y8R4_9STRA</name>
<evidence type="ECO:0000313" key="6">
    <source>
        <dbReference type="Proteomes" id="UP001165121"/>
    </source>
</evidence>
<proteinExistence type="inferred from homology"/>
<dbReference type="Gene3D" id="3.40.395.10">
    <property type="entry name" value="Adenoviral Proteinase, Chain A"/>
    <property type="match status" value="1"/>
</dbReference>
<evidence type="ECO:0000256" key="3">
    <source>
        <dbReference type="ARBA" id="ARBA00022801"/>
    </source>
</evidence>
<organism evidence="5 6">
    <name type="scientific">Phytophthora fragariaefolia</name>
    <dbReference type="NCBI Taxonomy" id="1490495"/>
    <lineage>
        <taxon>Eukaryota</taxon>
        <taxon>Sar</taxon>
        <taxon>Stramenopiles</taxon>
        <taxon>Oomycota</taxon>
        <taxon>Peronosporomycetes</taxon>
        <taxon>Peronosporales</taxon>
        <taxon>Peronosporaceae</taxon>
        <taxon>Phytophthora</taxon>
    </lineage>
</organism>
<keyword evidence="6" id="KW-1185">Reference proteome</keyword>
<evidence type="ECO:0000256" key="1">
    <source>
        <dbReference type="ARBA" id="ARBA00005234"/>
    </source>
</evidence>
<dbReference type="SUPFAM" id="SSF54001">
    <property type="entry name" value="Cysteine proteinases"/>
    <property type="match status" value="1"/>
</dbReference>
<keyword evidence="2" id="KW-0645">Protease</keyword>
<dbReference type="InterPro" id="IPR038765">
    <property type="entry name" value="Papain-like_cys_pep_sf"/>
</dbReference>